<protein>
    <recommendedName>
        <fullName evidence="11">ABC3 transporter permease protein domain-containing protein</fullName>
    </recommendedName>
</protein>
<evidence type="ECO:0000256" key="2">
    <source>
        <dbReference type="ARBA" id="ARBA00022475"/>
    </source>
</evidence>
<feature type="domain" description="MacB-like periplasmic core" evidence="8">
    <location>
        <begin position="22"/>
        <end position="274"/>
    </location>
</feature>
<keyword evidence="2" id="KW-1003">Cell membrane</keyword>
<comment type="subcellular location">
    <subcellularLocation>
        <location evidence="1">Cell membrane</location>
        <topology evidence="1">Multi-pass membrane protein</topology>
    </subcellularLocation>
</comment>
<dbReference type="KEGG" id="fbl:Fbal_2097"/>
<dbReference type="GO" id="GO:0005886">
    <property type="term" value="C:plasma membrane"/>
    <property type="evidence" value="ECO:0007669"/>
    <property type="project" value="UniProtKB-SubCell"/>
</dbReference>
<dbReference type="GO" id="GO:0022857">
    <property type="term" value="F:transmembrane transporter activity"/>
    <property type="evidence" value="ECO:0007669"/>
    <property type="project" value="TreeGrafter"/>
</dbReference>
<feature type="transmembrane region" description="Helical" evidence="6">
    <location>
        <begin position="313"/>
        <end position="335"/>
    </location>
</feature>
<dbReference type="InterPro" id="IPR050250">
    <property type="entry name" value="Macrolide_Exporter_MacB"/>
</dbReference>
<dbReference type="eggNOG" id="COG0577">
    <property type="taxonomic scope" value="Bacteria"/>
</dbReference>
<feature type="transmembrane region" description="Helical" evidence="6">
    <location>
        <begin position="367"/>
        <end position="390"/>
    </location>
</feature>
<evidence type="ECO:0000256" key="5">
    <source>
        <dbReference type="ARBA" id="ARBA00023136"/>
    </source>
</evidence>
<dbReference type="InterPro" id="IPR025857">
    <property type="entry name" value="MacB_PCD"/>
</dbReference>
<sequence length="439" mass="48976">MTLFNYYLKLAWLSVRQSPVISTLMVLAIAIGIGTAGTSLTVHHTMSHNPMAHKDDQLYAVQLQSHEEGHHSGTEDGLYYQITYQDAINLSKQSGPVRQAAMIRTGFTVQPENPDQYPFIADGRATGRDFFAMFDATFVHGAAWTDEQGELAEPVTVISQSLNDKLFGGGNNVGRTIDANGKVYTVVGIITDYKPQPLFYDVNNGAFHPHEEMFIPFSLLPVHEIAAWGNTDGWKQEMINSYADRLNSELYWVQYWVELRDSEHRDQYHQQLAAYIDQQQEIGRFTNPDAVSELRRVSEWLEYNEVVSEDNRILLALSFLFLAVCLVNMVGLLLAKFLRHAANVGIRRALGASRGQVMAQHLTEVGLIGLLGGLLGSVFALIGLAGLRQLYPGYDQLARMDLTILFSLLTLALCAALLAGLFPAWRIGRTNPAHYLKSQ</sequence>
<dbReference type="AlphaFoldDB" id="E1SUX3"/>
<name>E1SUX3_FERBD</name>
<dbReference type="Pfam" id="PF02687">
    <property type="entry name" value="FtsX"/>
    <property type="match status" value="1"/>
</dbReference>
<dbReference type="RefSeq" id="WP_013345606.1">
    <property type="nucleotide sequence ID" value="NC_014541.1"/>
</dbReference>
<feature type="domain" description="ABC3 transporter permease C-terminal" evidence="7">
    <location>
        <begin position="316"/>
        <end position="432"/>
    </location>
</feature>
<feature type="transmembrane region" description="Helical" evidence="6">
    <location>
        <begin position="20"/>
        <end position="42"/>
    </location>
</feature>
<keyword evidence="5 6" id="KW-0472">Membrane</keyword>
<dbReference type="Proteomes" id="UP000006683">
    <property type="component" value="Chromosome"/>
</dbReference>
<dbReference type="Pfam" id="PF12704">
    <property type="entry name" value="MacB_PCD"/>
    <property type="match status" value="1"/>
</dbReference>
<evidence type="ECO:0000259" key="7">
    <source>
        <dbReference type="Pfam" id="PF02687"/>
    </source>
</evidence>
<evidence type="ECO:0000313" key="9">
    <source>
        <dbReference type="EMBL" id="ADN76300.1"/>
    </source>
</evidence>
<evidence type="ECO:0000256" key="3">
    <source>
        <dbReference type="ARBA" id="ARBA00022692"/>
    </source>
</evidence>
<dbReference type="InterPro" id="IPR003838">
    <property type="entry name" value="ABC3_permease_C"/>
</dbReference>
<evidence type="ECO:0000256" key="4">
    <source>
        <dbReference type="ARBA" id="ARBA00022989"/>
    </source>
</evidence>
<feature type="transmembrane region" description="Helical" evidence="6">
    <location>
        <begin position="402"/>
        <end position="425"/>
    </location>
</feature>
<reference evidence="9 10" key="1">
    <citation type="journal article" date="2010" name="Stand. Genomic Sci.">
        <title>Complete genome sequence of Ferrimonas balearica type strain (PAT).</title>
        <authorList>
            <person name="Nolan M."/>
            <person name="Sikorski J."/>
            <person name="Davenport K."/>
            <person name="Lucas S."/>
            <person name="Glavina Del Rio T."/>
            <person name="Tice H."/>
            <person name="Cheng J."/>
            <person name="Goodwin L."/>
            <person name="Pitluck S."/>
            <person name="Liolios K."/>
            <person name="Ivanova N."/>
            <person name="Mavromatis K."/>
            <person name="Ovchinnikova G."/>
            <person name="Pati A."/>
            <person name="Chen A."/>
            <person name="Palaniappan K."/>
            <person name="Land M."/>
            <person name="Hauser L."/>
            <person name="Chang Y."/>
            <person name="Jeffries C."/>
            <person name="Tapia R."/>
            <person name="Brettin T."/>
            <person name="Detter J."/>
            <person name="Han C."/>
            <person name="Yasawong M."/>
            <person name="Rohde M."/>
            <person name="Tindall B."/>
            <person name="Goker M."/>
            <person name="Woyke T."/>
            <person name="Bristow J."/>
            <person name="Eisen J."/>
            <person name="Markowitz V."/>
            <person name="Hugenholtz P."/>
            <person name="Kyrpides N."/>
            <person name="Klenk H."/>
            <person name="Lapidus A."/>
        </authorList>
    </citation>
    <scope>NUCLEOTIDE SEQUENCE [LARGE SCALE GENOMIC DNA]</scope>
    <source>
        <strain evidence="10">DSM 9799 / CCM 4581 / KCTC 23876 / PAT</strain>
    </source>
</reference>
<dbReference type="EMBL" id="CP002209">
    <property type="protein sequence ID" value="ADN76300.1"/>
    <property type="molecule type" value="Genomic_DNA"/>
</dbReference>
<dbReference type="GeneID" id="67182304"/>
<keyword evidence="3 6" id="KW-0812">Transmembrane</keyword>
<dbReference type="PANTHER" id="PTHR30572:SF18">
    <property type="entry name" value="ABC-TYPE MACROLIDE FAMILY EXPORT SYSTEM PERMEASE COMPONENT 2"/>
    <property type="match status" value="1"/>
</dbReference>
<evidence type="ECO:0000256" key="6">
    <source>
        <dbReference type="SAM" id="Phobius"/>
    </source>
</evidence>
<evidence type="ECO:0000256" key="1">
    <source>
        <dbReference type="ARBA" id="ARBA00004651"/>
    </source>
</evidence>
<dbReference type="OrthoDB" id="8735006at2"/>
<evidence type="ECO:0000259" key="8">
    <source>
        <dbReference type="Pfam" id="PF12704"/>
    </source>
</evidence>
<accession>E1SUX3</accession>
<gene>
    <name evidence="9" type="ordered locus">Fbal_2097</name>
</gene>
<keyword evidence="10" id="KW-1185">Reference proteome</keyword>
<proteinExistence type="predicted"/>
<dbReference type="HOGENOM" id="CLU_625346_0_0_6"/>
<evidence type="ECO:0000313" key="10">
    <source>
        <dbReference type="Proteomes" id="UP000006683"/>
    </source>
</evidence>
<dbReference type="PANTHER" id="PTHR30572">
    <property type="entry name" value="MEMBRANE COMPONENT OF TRANSPORTER-RELATED"/>
    <property type="match status" value="1"/>
</dbReference>
<dbReference type="STRING" id="550540.Fbal_2097"/>
<keyword evidence="4 6" id="KW-1133">Transmembrane helix</keyword>
<organism evidence="9 10">
    <name type="scientific">Ferrimonas balearica (strain DSM 9799 / CCM 4581 / KCTC 23876 / PAT)</name>
    <dbReference type="NCBI Taxonomy" id="550540"/>
    <lineage>
        <taxon>Bacteria</taxon>
        <taxon>Pseudomonadati</taxon>
        <taxon>Pseudomonadota</taxon>
        <taxon>Gammaproteobacteria</taxon>
        <taxon>Alteromonadales</taxon>
        <taxon>Ferrimonadaceae</taxon>
        <taxon>Ferrimonas</taxon>
    </lineage>
</organism>
<evidence type="ECO:0008006" key="11">
    <source>
        <dbReference type="Google" id="ProtNLM"/>
    </source>
</evidence>